<feature type="transmembrane region" description="Helical" evidence="1">
    <location>
        <begin position="63"/>
        <end position="82"/>
    </location>
</feature>
<protein>
    <submittedName>
        <fullName evidence="2">Uncharacterized protein</fullName>
    </submittedName>
</protein>
<feature type="transmembrane region" description="Helical" evidence="1">
    <location>
        <begin position="184"/>
        <end position="203"/>
    </location>
</feature>
<keyword evidence="1" id="KW-0812">Transmembrane</keyword>
<dbReference type="EMBL" id="CDNC01000010">
    <property type="protein sequence ID" value="CEM61342.1"/>
    <property type="molecule type" value="Genomic_DNA"/>
</dbReference>
<reference evidence="3" key="1">
    <citation type="submission" date="2015-01" db="EMBL/GenBank/DDBJ databases">
        <authorList>
            <person name="Manzoor Shahid"/>
            <person name="Zubair Saima"/>
        </authorList>
    </citation>
    <scope>NUCLEOTIDE SEQUENCE [LARGE SCALE GENOMIC DNA]</scope>
    <source>
        <strain evidence="3">V1</strain>
    </source>
</reference>
<feature type="transmembrane region" description="Helical" evidence="1">
    <location>
        <begin position="120"/>
        <end position="141"/>
    </location>
</feature>
<evidence type="ECO:0000256" key="1">
    <source>
        <dbReference type="SAM" id="Phobius"/>
    </source>
</evidence>
<keyword evidence="1" id="KW-0472">Membrane</keyword>
<organism evidence="2 3">
    <name type="scientific">Treponema phagedenis</name>
    <dbReference type="NCBI Taxonomy" id="162"/>
    <lineage>
        <taxon>Bacteria</taxon>
        <taxon>Pseudomonadati</taxon>
        <taxon>Spirochaetota</taxon>
        <taxon>Spirochaetia</taxon>
        <taxon>Spirochaetales</taxon>
        <taxon>Treponemataceae</taxon>
        <taxon>Treponema</taxon>
    </lineage>
</organism>
<gene>
    <name evidence="2" type="ORF">TPHV1_180003</name>
</gene>
<proteinExistence type="predicted"/>
<feature type="transmembrane region" description="Helical" evidence="1">
    <location>
        <begin position="31"/>
        <end position="51"/>
    </location>
</feature>
<dbReference type="Proteomes" id="UP000042527">
    <property type="component" value="Unassembled WGS sequence"/>
</dbReference>
<accession>A0A0B7GUV7</accession>
<dbReference type="AlphaFoldDB" id="A0A0B7GUV7"/>
<keyword evidence="1" id="KW-1133">Transmembrane helix</keyword>
<evidence type="ECO:0000313" key="2">
    <source>
        <dbReference type="EMBL" id="CEM61342.1"/>
    </source>
</evidence>
<keyword evidence="3" id="KW-1185">Reference proteome</keyword>
<sequence>MTVLLVFCLPLIFFASISVYGDKGPKILAFLLGILLATVMLFIHSFFIENFDPYAASLLSQWGRFFFLYFFFPCLICLPIYLGIHHSFDSETLITSSSCLFGVYTAVFFSYLYNNTDLPVLTPLVLMILSFAASLYVFEAILRLVLESFGLVIIEYLIAVIIFLVFCGLGALVLCFWFFMYSPYIYGGLMLGLCLVALLLYFITN</sequence>
<feature type="transmembrane region" description="Helical" evidence="1">
    <location>
        <begin position="94"/>
        <end position="113"/>
    </location>
</feature>
<feature type="transmembrane region" description="Helical" evidence="1">
    <location>
        <begin position="153"/>
        <end position="177"/>
    </location>
</feature>
<name>A0A0B7GUV7_TREPH</name>
<dbReference type="RefSeq" id="WP_044634498.1">
    <property type="nucleotide sequence ID" value="NZ_CDNC01000010.1"/>
</dbReference>
<dbReference type="OrthoDB" id="359670at2"/>
<evidence type="ECO:0000313" key="3">
    <source>
        <dbReference type="Proteomes" id="UP000042527"/>
    </source>
</evidence>